<organism evidence="3 4">
    <name type="scientific">Ramlibacter tataouinensis</name>
    <dbReference type="NCBI Taxonomy" id="94132"/>
    <lineage>
        <taxon>Bacteria</taxon>
        <taxon>Pseudomonadati</taxon>
        <taxon>Pseudomonadota</taxon>
        <taxon>Betaproteobacteria</taxon>
        <taxon>Burkholderiales</taxon>
        <taxon>Comamonadaceae</taxon>
        <taxon>Ramlibacter</taxon>
    </lineage>
</organism>
<dbReference type="OrthoDB" id="7057177at2"/>
<keyword evidence="1" id="KW-0175">Coiled coil</keyword>
<keyword evidence="4" id="KW-1185">Reference proteome</keyword>
<dbReference type="InterPro" id="IPR049806">
    <property type="entry name" value="MasK-like_C"/>
</dbReference>
<feature type="compositionally biased region" description="Basic and acidic residues" evidence="2">
    <location>
        <begin position="209"/>
        <end position="227"/>
    </location>
</feature>
<sequence>MNTSTLSLQEQTLGIERVSRALDGLERRLAGLDAELDGCLSQRRKYQLLGTILDSLRELDAAGAVDLFWNRETTRYQPDDQLHRVRGHIAAFEEKVTAIEVQRHQVQSEINVETDNLRGLNSELVDIEEETENLRHEFEVFRDPAEIPYRPLVMPWSRNGEDDRRYRKVLLASLLISVSCGPLIFFFKPGHVAKQEAFIPEHVAQLVVKKKEEPPKPQDKRQDKSTDRTTAANARNQQPTRQASTDNSPSPAPAAADTQQAARASAQSKGVLAHQHQFAGLLDSPGPAKVGAEGAVSNTGQIAAGTATTRSLITSQVSGGSGGINVAAISRDGDGGGGAGGGGTGTGGGGTGTGPGGGRGGGRIAGGGVNVARVQSGTGAAMADARPLSHGAAPSRTDEEIQIVFDRYKAALYRIYNRELRNDPSLRGKMVLRLTIEPDGRVSACAVKSTDLASPALSADVVERVLKFDFGAKQGVPSITIVYPIDFLPAA</sequence>
<dbReference type="RefSeq" id="WP_158513900.1">
    <property type="nucleotide sequence ID" value="NZ_CP010951.1"/>
</dbReference>
<dbReference type="Proteomes" id="UP000070433">
    <property type="component" value="Chromosome"/>
</dbReference>
<evidence type="ECO:0000313" key="4">
    <source>
        <dbReference type="Proteomes" id="UP000070433"/>
    </source>
</evidence>
<reference evidence="3 4" key="1">
    <citation type="journal article" date="2014" name="Int. J. Syst. Evol. Microbiol.">
        <title>Ramlibacter solisilvae sp. nov., isolated from forest soil, and emended description of the genus Ramlibacter.</title>
        <authorList>
            <person name="Lee H.J."/>
            <person name="Lee S.H."/>
            <person name="Lee S.S."/>
            <person name="Lee J.S."/>
            <person name="Kim Y."/>
            <person name="Kim S.C."/>
            <person name="Jeon C.O."/>
        </authorList>
    </citation>
    <scope>NUCLEOTIDE SEQUENCE [LARGE SCALE GENOMIC DNA]</scope>
    <source>
        <strain evidence="3 4">5-10</strain>
    </source>
</reference>
<dbReference type="PATRIC" id="fig|94132.3.peg.2741"/>
<feature type="coiled-coil region" evidence="1">
    <location>
        <begin position="110"/>
        <end position="137"/>
    </location>
</feature>
<protein>
    <recommendedName>
        <fullName evidence="5">Energy transducer TonB</fullName>
    </recommendedName>
</protein>
<feature type="coiled-coil region" evidence="1">
    <location>
        <begin position="8"/>
        <end position="42"/>
    </location>
</feature>
<evidence type="ECO:0000313" key="3">
    <source>
        <dbReference type="EMBL" id="AMO23697.1"/>
    </source>
</evidence>
<dbReference type="AlphaFoldDB" id="A0A127JUL3"/>
<dbReference type="EMBL" id="CP010951">
    <property type="protein sequence ID" value="AMO23697.1"/>
    <property type="molecule type" value="Genomic_DNA"/>
</dbReference>
<name>A0A127JUL3_9BURK</name>
<gene>
    <name evidence="3" type="ORF">UC35_13465</name>
</gene>
<accession>A0A127JUL3</accession>
<proteinExistence type="predicted"/>
<feature type="compositionally biased region" description="Low complexity" evidence="2">
    <location>
        <begin position="243"/>
        <end position="268"/>
    </location>
</feature>
<evidence type="ECO:0000256" key="1">
    <source>
        <dbReference type="SAM" id="Coils"/>
    </source>
</evidence>
<dbReference type="NCBIfam" id="NF033768">
    <property type="entry name" value="myxo_SS_tail"/>
    <property type="match status" value="1"/>
</dbReference>
<feature type="region of interest" description="Disordered" evidence="2">
    <location>
        <begin position="209"/>
        <end position="271"/>
    </location>
</feature>
<evidence type="ECO:0008006" key="5">
    <source>
        <dbReference type="Google" id="ProtNLM"/>
    </source>
</evidence>
<feature type="region of interest" description="Disordered" evidence="2">
    <location>
        <begin position="335"/>
        <end position="367"/>
    </location>
</feature>
<feature type="compositionally biased region" description="Polar residues" evidence="2">
    <location>
        <begin position="228"/>
        <end position="242"/>
    </location>
</feature>
<evidence type="ECO:0000256" key="2">
    <source>
        <dbReference type="SAM" id="MobiDB-lite"/>
    </source>
</evidence>